<dbReference type="PRINTS" id="PR00385">
    <property type="entry name" value="P450"/>
</dbReference>
<evidence type="ECO:0008006" key="9">
    <source>
        <dbReference type="Google" id="ProtNLM"/>
    </source>
</evidence>
<comment type="cofactor">
    <cofactor evidence="1 5">
        <name>heme</name>
        <dbReference type="ChEBI" id="CHEBI:30413"/>
    </cofactor>
</comment>
<dbReference type="GO" id="GO:0004497">
    <property type="term" value="F:monooxygenase activity"/>
    <property type="evidence" value="ECO:0007669"/>
    <property type="project" value="UniProtKB-KW"/>
</dbReference>
<dbReference type="PRINTS" id="PR00463">
    <property type="entry name" value="EP450I"/>
</dbReference>
<comment type="similarity">
    <text evidence="2 6">Belongs to the cytochrome P450 family.</text>
</comment>
<dbReference type="GO" id="GO:0016705">
    <property type="term" value="F:oxidoreductase activity, acting on paired donors, with incorporation or reduction of molecular oxygen"/>
    <property type="evidence" value="ECO:0007669"/>
    <property type="project" value="InterPro"/>
</dbReference>
<evidence type="ECO:0000256" key="1">
    <source>
        <dbReference type="ARBA" id="ARBA00001971"/>
    </source>
</evidence>
<dbReference type="CDD" id="cd11070">
    <property type="entry name" value="CYP56-like"/>
    <property type="match status" value="1"/>
</dbReference>
<comment type="caution">
    <text evidence="7">The sequence shown here is derived from an EMBL/GenBank/DDBJ whole genome shotgun (WGS) entry which is preliminary data.</text>
</comment>
<keyword evidence="6" id="KW-0503">Monooxygenase</keyword>
<feature type="binding site" description="axial binding residue" evidence="5">
    <location>
        <position position="511"/>
    </location>
    <ligand>
        <name>heme</name>
        <dbReference type="ChEBI" id="CHEBI:30413"/>
    </ligand>
    <ligandPart>
        <name>Fe</name>
        <dbReference type="ChEBI" id="CHEBI:18248"/>
    </ligandPart>
</feature>
<dbReference type="InterPro" id="IPR036396">
    <property type="entry name" value="Cyt_P450_sf"/>
</dbReference>
<evidence type="ECO:0000256" key="3">
    <source>
        <dbReference type="ARBA" id="ARBA00022723"/>
    </source>
</evidence>
<sequence>MFLKIAAALIAAYCSTFLYCITRNFFTARKTGFPSVIVPWDQNHFFWMVCSVPLRPHLQKWLPKPVYDRIVLTIYGWEFHERMRPYEEYFGPGRNDKSFMLVTCGKSEFWTYDAEITSEVLRRPRDFQQVDLTALFMARFGHNVLTSDGDRWARQRKVIASVINERISKAVFDESIRQTDGLLGEVYRGALNPGEAAESTHLFDMIKKITIHVLGGAGMGASVPWDDDVNVKPKSGFKMTYMEAVKTVIHNVTGPIILPQWFLSNYPSFLPGYQTLNSLSYAMQEFPTHTMDMLDQERQRSAASKDGKARSNIMSQLLQASESPGVDEKSKALSDEEMMGNLFIFTAAGFDTTANTLSYAVALLVRFPQWQDWLVEEIDSILMTEVTNEELEYTAIYPRCIRIMAFMMETLRLYTPLVHIPKQTRTPQTIQTTSGDYWLPANTTLYLNNVALGLDPEVWRNLNLSNEAEATEDDELRFRPTRWLNPLGSAQPLFSPPKGRFLPWSAGPRVCPGQKMAQVEFTAVILALLRRNRIEAVPLSGESTEQVNSRLDALMKDSISILTLQMNGVYDVDEDKGLRLRMCKRK</sequence>
<reference evidence="7 8" key="1">
    <citation type="submission" date="2021-11" db="EMBL/GenBank/DDBJ databases">
        <title>Black yeast isolated from Biological Soil Crust.</title>
        <authorList>
            <person name="Kurbessoian T."/>
        </authorList>
    </citation>
    <scope>NUCLEOTIDE SEQUENCE [LARGE SCALE GENOMIC DNA]</scope>
    <source>
        <strain evidence="7 8">CCFEE 5522</strain>
    </source>
</reference>
<dbReference type="InterPro" id="IPR017972">
    <property type="entry name" value="Cyt_P450_CS"/>
</dbReference>
<dbReference type="InterPro" id="IPR001128">
    <property type="entry name" value="Cyt_P450"/>
</dbReference>
<dbReference type="Proteomes" id="UP001324427">
    <property type="component" value="Unassembled WGS sequence"/>
</dbReference>
<evidence type="ECO:0000256" key="5">
    <source>
        <dbReference type="PIRSR" id="PIRSR602401-1"/>
    </source>
</evidence>
<dbReference type="GO" id="GO:0005506">
    <property type="term" value="F:iron ion binding"/>
    <property type="evidence" value="ECO:0007669"/>
    <property type="project" value="InterPro"/>
</dbReference>
<protein>
    <recommendedName>
        <fullName evidence="9">Cytochrome P450</fullName>
    </recommendedName>
</protein>
<keyword evidence="4 5" id="KW-0408">Iron</keyword>
<dbReference type="AlphaFoldDB" id="A0AAV9JAX3"/>
<keyword evidence="5 6" id="KW-0349">Heme</keyword>
<organism evidence="7 8">
    <name type="scientific">Oleoguttula mirabilis</name>
    <dbReference type="NCBI Taxonomy" id="1507867"/>
    <lineage>
        <taxon>Eukaryota</taxon>
        <taxon>Fungi</taxon>
        <taxon>Dikarya</taxon>
        <taxon>Ascomycota</taxon>
        <taxon>Pezizomycotina</taxon>
        <taxon>Dothideomycetes</taxon>
        <taxon>Dothideomycetidae</taxon>
        <taxon>Mycosphaerellales</taxon>
        <taxon>Teratosphaeriaceae</taxon>
        <taxon>Oleoguttula</taxon>
    </lineage>
</organism>
<dbReference type="PANTHER" id="PTHR24305">
    <property type="entry name" value="CYTOCHROME P450"/>
    <property type="match status" value="1"/>
</dbReference>
<dbReference type="InterPro" id="IPR002401">
    <property type="entry name" value="Cyt_P450_E_grp-I"/>
</dbReference>
<gene>
    <name evidence="7" type="ORF">LTR36_006953</name>
</gene>
<keyword evidence="3 5" id="KW-0479">Metal-binding</keyword>
<name>A0AAV9JAX3_9PEZI</name>
<dbReference type="EMBL" id="JAVFHQ010000043">
    <property type="protein sequence ID" value="KAK4542300.1"/>
    <property type="molecule type" value="Genomic_DNA"/>
</dbReference>
<dbReference type="SUPFAM" id="SSF48264">
    <property type="entry name" value="Cytochrome P450"/>
    <property type="match status" value="1"/>
</dbReference>
<dbReference type="PROSITE" id="PS00086">
    <property type="entry name" value="CYTOCHROME_P450"/>
    <property type="match status" value="1"/>
</dbReference>
<evidence type="ECO:0000256" key="6">
    <source>
        <dbReference type="RuleBase" id="RU000461"/>
    </source>
</evidence>
<accession>A0AAV9JAX3</accession>
<evidence type="ECO:0000256" key="2">
    <source>
        <dbReference type="ARBA" id="ARBA00010617"/>
    </source>
</evidence>
<keyword evidence="6" id="KW-0560">Oxidoreductase</keyword>
<dbReference type="PANTHER" id="PTHR24305:SF166">
    <property type="entry name" value="CYTOCHROME P450 12A4, MITOCHONDRIAL-RELATED"/>
    <property type="match status" value="1"/>
</dbReference>
<proteinExistence type="inferred from homology"/>
<evidence type="ECO:0000313" key="7">
    <source>
        <dbReference type="EMBL" id="KAK4542300.1"/>
    </source>
</evidence>
<dbReference type="Gene3D" id="1.10.630.10">
    <property type="entry name" value="Cytochrome P450"/>
    <property type="match status" value="1"/>
</dbReference>
<evidence type="ECO:0000313" key="8">
    <source>
        <dbReference type="Proteomes" id="UP001324427"/>
    </source>
</evidence>
<dbReference type="InterPro" id="IPR050121">
    <property type="entry name" value="Cytochrome_P450_monoxygenase"/>
</dbReference>
<evidence type="ECO:0000256" key="4">
    <source>
        <dbReference type="ARBA" id="ARBA00023004"/>
    </source>
</evidence>
<dbReference type="GO" id="GO:0020037">
    <property type="term" value="F:heme binding"/>
    <property type="evidence" value="ECO:0007669"/>
    <property type="project" value="InterPro"/>
</dbReference>
<dbReference type="Pfam" id="PF00067">
    <property type="entry name" value="p450"/>
    <property type="match status" value="1"/>
</dbReference>
<keyword evidence="8" id="KW-1185">Reference proteome</keyword>